<dbReference type="Proteomes" id="UP000030671">
    <property type="component" value="Unassembled WGS sequence"/>
</dbReference>
<dbReference type="OrthoDB" id="5595695at2759"/>
<evidence type="ECO:0008006" key="3">
    <source>
        <dbReference type="Google" id="ProtNLM"/>
    </source>
</evidence>
<dbReference type="HOGENOM" id="CLU_011151_0_0_1"/>
<dbReference type="STRING" id="747525.W4KLJ8"/>
<accession>W4KLJ8</accession>
<organism evidence="1 2">
    <name type="scientific">Heterobasidion irregulare (strain TC 32-1)</name>
    <dbReference type="NCBI Taxonomy" id="747525"/>
    <lineage>
        <taxon>Eukaryota</taxon>
        <taxon>Fungi</taxon>
        <taxon>Dikarya</taxon>
        <taxon>Basidiomycota</taxon>
        <taxon>Agaricomycotina</taxon>
        <taxon>Agaricomycetes</taxon>
        <taxon>Russulales</taxon>
        <taxon>Bondarzewiaceae</taxon>
        <taxon>Heterobasidion</taxon>
        <taxon>Heterobasidion annosum species complex</taxon>
    </lineage>
</organism>
<dbReference type="KEGG" id="hir:HETIRDRAFT_377271"/>
<dbReference type="InParanoid" id="W4KLJ8"/>
<dbReference type="GeneID" id="20671870"/>
<proteinExistence type="predicted"/>
<dbReference type="AlphaFoldDB" id="W4KLJ8"/>
<reference evidence="1 2" key="1">
    <citation type="journal article" date="2012" name="New Phytol.">
        <title>Insight into trade-off between wood decay and parasitism from the genome of a fungal forest pathogen.</title>
        <authorList>
            <person name="Olson A."/>
            <person name="Aerts A."/>
            <person name="Asiegbu F."/>
            <person name="Belbahri L."/>
            <person name="Bouzid O."/>
            <person name="Broberg A."/>
            <person name="Canback B."/>
            <person name="Coutinho P.M."/>
            <person name="Cullen D."/>
            <person name="Dalman K."/>
            <person name="Deflorio G."/>
            <person name="van Diepen L.T."/>
            <person name="Dunand C."/>
            <person name="Duplessis S."/>
            <person name="Durling M."/>
            <person name="Gonthier P."/>
            <person name="Grimwood J."/>
            <person name="Fossdal C.G."/>
            <person name="Hansson D."/>
            <person name="Henrissat B."/>
            <person name="Hietala A."/>
            <person name="Himmelstrand K."/>
            <person name="Hoffmeister D."/>
            <person name="Hogberg N."/>
            <person name="James T.Y."/>
            <person name="Karlsson M."/>
            <person name="Kohler A."/>
            <person name="Kues U."/>
            <person name="Lee Y.H."/>
            <person name="Lin Y.C."/>
            <person name="Lind M."/>
            <person name="Lindquist E."/>
            <person name="Lombard V."/>
            <person name="Lucas S."/>
            <person name="Lunden K."/>
            <person name="Morin E."/>
            <person name="Murat C."/>
            <person name="Park J."/>
            <person name="Raffaello T."/>
            <person name="Rouze P."/>
            <person name="Salamov A."/>
            <person name="Schmutz J."/>
            <person name="Solheim H."/>
            <person name="Stahlberg J."/>
            <person name="Velez H."/>
            <person name="de Vries R.P."/>
            <person name="Wiebenga A."/>
            <person name="Woodward S."/>
            <person name="Yakovlev I."/>
            <person name="Garbelotto M."/>
            <person name="Martin F."/>
            <person name="Grigoriev I.V."/>
            <person name="Stenlid J."/>
        </authorList>
    </citation>
    <scope>NUCLEOTIDE SEQUENCE [LARGE SCALE GENOMIC DNA]</scope>
    <source>
        <strain evidence="1 2">TC 32-1</strain>
    </source>
</reference>
<evidence type="ECO:0000313" key="1">
    <source>
        <dbReference type="EMBL" id="ETW86702.1"/>
    </source>
</evidence>
<dbReference type="eggNOG" id="ENOG502QT17">
    <property type="taxonomic scope" value="Eukaryota"/>
</dbReference>
<evidence type="ECO:0000313" key="2">
    <source>
        <dbReference type="Proteomes" id="UP000030671"/>
    </source>
</evidence>
<name>W4KLJ8_HETIT</name>
<protein>
    <recommendedName>
        <fullName evidence="3">F-box domain-containing protein</fullName>
    </recommendedName>
</protein>
<keyword evidence="2" id="KW-1185">Reference proteome</keyword>
<sequence>MDTPFAPLATVPREIWEHIAHYTALLHPTGRLSALIPLLSTCKFLYHNLCFDNNKALYARIFDGMFDPDAAHRRMGDKAIRSRNLASQLRLYCEALNRIRLGDIHSPSLINDFWTAYFMCVENDGRNIVQLREAGMPQLVERFVSERLWENPVNGWPVESPINSLALWILWCMTTPESLAAESQATRQNLISRILPFVVMAFKYQSFYAPDNHFHLPLPEDWQRENLESIQTAHGRWPLYRDANQSIHTCTHYGSTIRVCPPPITAPAKLLYFARREMTPLGIPPGMPIDRADAIARGILRGPTQADVIEVNSHRGAKCILPTDWDWKAKLTPEELKLEEEGIWTRELKAPSAAWDNEWERIVYCGDPWSQPELKGVLYTFGALNGLWQGRLLVPEENGYVGLVGAREYPPGFSEQSPFSSTWPVFMRLREHHCISPAIPALAGHNPNDAIDDGIRNGWFPSVEIRESGGKVTIQDRSEGVASEYETFVEGRPNSHNEEKCHICVNNTALREEELQQRVHANRARAEQADKLPRHEDYEEDFAMVDLARSDSRYGSDDEDTYEAKCSGIQDIIFTGETDPAHGMAWGNFSFLGRVRPWDGLIALVRVPLGPPVAQVGRPRWVFRGHLYYGQVLVGSWRGMTTSVTSIPWEGPFVMSKRA</sequence>
<dbReference type="EMBL" id="KI925454">
    <property type="protein sequence ID" value="ETW86702.1"/>
    <property type="molecule type" value="Genomic_DNA"/>
</dbReference>
<gene>
    <name evidence="1" type="ORF">HETIRDRAFT_377271</name>
</gene>
<dbReference type="RefSeq" id="XP_009540700.1">
    <property type="nucleotide sequence ID" value="XM_009542405.1"/>
</dbReference>